<name>A0ABP6Q133_9ACTN</name>
<evidence type="ECO:0000313" key="3">
    <source>
        <dbReference type="Proteomes" id="UP001501866"/>
    </source>
</evidence>
<accession>A0ABP6Q133</accession>
<protein>
    <submittedName>
        <fullName evidence="2">Uncharacterized protein</fullName>
    </submittedName>
</protein>
<sequence>MNKTKRAESDGTAADRKAGRPEDRRDDRDAGTRSRGQSGAVRGSQREGGAPAPGGTGCGLGAKGHGGQEAARSVTGMRTLPLSRTSVFAGGFIGPDSTITLP</sequence>
<gene>
    <name evidence="2" type="ORF">GCM10010451_57840</name>
</gene>
<feature type="compositionally biased region" description="Gly residues" evidence="1">
    <location>
        <begin position="51"/>
        <end position="67"/>
    </location>
</feature>
<proteinExistence type="predicted"/>
<evidence type="ECO:0000256" key="1">
    <source>
        <dbReference type="SAM" id="MobiDB-lite"/>
    </source>
</evidence>
<evidence type="ECO:0000313" key="2">
    <source>
        <dbReference type="EMBL" id="GAA3199717.1"/>
    </source>
</evidence>
<organism evidence="2 3">
    <name type="scientific">Streptomyces virens</name>
    <dbReference type="NCBI Taxonomy" id="285572"/>
    <lineage>
        <taxon>Bacteria</taxon>
        <taxon>Bacillati</taxon>
        <taxon>Actinomycetota</taxon>
        <taxon>Actinomycetes</taxon>
        <taxon>Kitasatosporales</taxon>
        <taxon>Streptomycetaceae</taxon>
        <taxon>Streptomyces</taxon>
    </lineage>
</organism>
<feature type="compositionally biased region" description="Basic and acidic residues" evidence="1">
    <location>
        <begin position="1"/>
        <end position="32"/>
    </location>
</feature>
<dbReference type="Proteomes" id="UP001501866">
    <property type="component" value="Unassembled WGS sequence"/>
</dbReference>
<feature type="region of interest" description="Disordered" evidence="1">
    <location>
        <begin position="1"/>
        <end position="102"/>
    </location>
</feature>
<dbReference type="EMBL" id="BAAAUH010000064">
    <property type="protein sequence ID" value="GAA3199717.1"/>
    <property type="molecule type" value="Genomic_DNA"/>
</dbReference>
<comment type="caution">
    <text evidence="2">The sequence shown here is derived from an EMBL/GenBank/DDBJ whole genome shotgun (WGS) entry which is preliminary data.</text>
</comment>
<reference evidence="3" key="1">
    <citation type="journal article" date="2019" name="Int. J. Syst. Evol. Microbiol.">
        <title>The Global Catalogue of Microorganisms (GCM) 10K type strain sequencing project: providing services to taxonomists for standard genome sequencing and annotation.</title>
        <authorList>
            <consortium name="The Broad Institute Genomics Platform"/>
            <consortium name="The Broad Institute Genome Sequencing Center for Infectious Disease"/>
            <person name="Wu L."/>
            <person name="Ma J."/>
        </authorList>
    </citation>
    <scope>NUCLEOTIDE SEQUENCE [LARGE SCALE GENOMIC DNA]</scope>
    <source>
        <strain evidence="3">JCM 9095</strain>
    </source>
</reference>
<keyword evidence="3" id="KW-1185">Reference proteome</keyword>